<gene>
    <name evidence="13" type="ORF">PRZ48_005815</name>
</gene>
<dbReference type="Pfam" id="PF03639">
    <property type="entry name" value="Glyco_hydro_81"/>
    <property type="match status" value="1"/>
</dbReference>
<comment type="caution">
    <text evidence="13">The sequence shown here is derived from an EMBL/GenBank/DDBJ whole genome shotgun (WGS) entry which is preliminary data.</text>
</comment>
<dbReference type="EC" id="3.2.1.39" evidence="3"/>
<feature type="domain" description="Glycosyl hydrolase family 81 C-terminal" evidence="12">
    <location>
        <begin position="617"/>
        <end position="988"/>
    </location>
</feature>
<dbReference type="Gene3D" id="1.10.287.1170">
    <property type="entry name" value="glycoside hydrolase family 81 endo-[beta] glucanase"/>
    <property type="match status" value="1"/>
</dbReference>
<keyword evidence="6" id="KW-0326">Glycosidase</keyword>
<feature type="compositionally biased region" description="Low complexity" evidence="9">
    <location>
        <begin position="177"/>
        <end position="193"/>
    </location>
</feature>
<evidence type="ECO:0000256" key="1">
    <source>
        <dbReference type="ARBA" id="ARBA00000382"/>
    </source>
</evidence>
<dbReference type="Proteomes" id="UP001305779">
    <property type="component" value="Unassembled WGS sequence"/>
</dbReference>
<dbReference type="InterPro" id="IPR005200">
    <property type="entry name" value="Endo-beta-glucanase"/>
</dbReference>
<feature type="compositionally biased region" description="Polar residues" evidence="9">
    <location>
        <begin position="194"/>
        <end position="207"/>
    </location>
</feature>
<keyword evidence="8" id="KW-0624">Polysaccharide degradation</keyword>
<evidence type="ECO:0000256" key="4">
    <source>
        <dbReference type="ARBA" id="ARBA00022801"/>
    </source>
</evidence>
<evidence type="ECO:0000259" key="12">
    <source>
        <dbReference type="Pfam" id="PF17652"/>
    </source>
</evidence>
<dbReference type="PROSITE" id="PS52008">
    <property type="entry name" value="GH81"/>
    <property type="match status" value="1"/>
</dbReference>
<evidence type="ECO:0000256" key="10">
    <source>
        <dbReference type="SAM" id="SignalP"/>
    </source>
</evidence>
<protein>
    <recommendedName>
        <fullName evidence="3">glucan endo-1,3-beta-D-glucosidase</fullName>
        <ecNumber evidence="3">3.2.1.39</ecNumber>
    </recommendedName>
</protein>
<keyword evidence="4" id="KW-0378">Hydrolase</keyword>
<dbReference type="InterPro" id="IPR040451">
    <property type="entry name" value="GH81_N"/>
</dbReference>
<keyword evidence="7" id="KW-0961">Cell wall biogenesis/degradation</keyword>
<dbReference type="InterPro" id="IPR040720">
    <property type="entry name" value="GH81_C"/>
</dbReference>
<keyword evidence="5" id="KW-0119">Carbohydrate metabolism</keyword>
<comment type="catalytic activity">
    <reaction evidence="1">
        <text>Hydrolysis of (1-&gt;3)-beta-D-glucosidic linkages in (1-&gt;3)-beta-D-glucans.</text>
        <dbReference type="EC" id="3.2.1.39"/>
    </reaction>
</comment>
<name>A0ABR0EMB5_ZASCE</name>
<feature type="region of interest" description="Disordered" evidence="9">
    <location>
        <begin position="172"/>
        <end position="207"/>
    </location>
</feature>
<proteinExistence type="inferred from homology"/>
<evidence type="ECO:0000256" key="7">
    <source>
        <dbReference type="ARBA" id="ARBA00023316"/>
    </source>
</evidence>
<evidence type="ECO:0000256" key="6">
    <source>
        <dbReference type="ARBA" id="ARBA00023295"/>
    </source>
</evidence>
<organism evidence="13 14">
    <name type="scientific">Zasmidium cellare</name>
    <name type="common">Wine cellar mold</name>
    <name type="synonym">Racodium cellare</name>
    <dbReference type="NCBI Taxonomy" id="395010"/>
    <lineage>
        <taxon>Eukaryota</taxon>
        <taxon>Fungi</taxon>
        <taxon>Dikarya</taxon>
        <taxon>Ascomycota</taxon>
        <taxon>Pezizomycotina</taxon>
        <taxon>Dothideomycetes</taxon>
        <taxon>Dothideomycetidae</taxon>
        <taxon>Mycosphaerellales</taxon>
        <taxon>Mycosphaerellaceae</taxon>
        <taxon>Zasmidium</taxon>
    </lineage>
</organism>
<evidence type="ECO:0000256" key="8">
    <source>
        <dbReference type="ARBA" id="ARBA00023326"/>
    </source>
</evidence>
<dbReference type="Pfam" id="PF17652">
    <property type="entry name" value="Glyco_hydro81C"/>
    <property type="match status" value="1"/>
</dbReference>
<comment type="similarity">
    <text evidence="2">Belongs to the glycosyl hydrolase 81 family.</text>
</comment>
<keyword evidence="14" id="KW-1185">Reference proteome</keyword>
<reference evidence="13 14" key="1">
    <citation type="journal article" date="2023" name="G3 (Bethesda)">
        <title>A chromosome-level genome assembly of Zasmidium syzygii isolated from banana leaves.</title>
        <authorList>
            <person name="van Westerhoven A.C."/>
            <person name="Mehrabi R."/>
            <person name="Talebi R."/>
            <person name="Steentjes M.B.F."/>
            <person name="Corcolon B."/>
            <person name="Chong P.A."/>
            <person name="Kema G.H.J."/>
            <person name="Seidl M.F."/>
        </authorList>
    </citation>
    <scope>NUCLEOTIDE SEQUENCE [LARGE SCALE GENOMIC DNA]</scope>
    <source>
        <strain evidence="13 14">P124</strain>
    </source>
</reference>
<evidence type="ECO:0000256" key="5">
    <source>
        <dbReference type="ARBA" id="ARBA00023277"/>
    </source>
</evidence>
<sequence>MGETRSRPRAPLLLSLIVAVQVPRCFAHPVDIHDSPKYIKTITEAESSIPPETVTISCSTSTASNVVQQIPDGQVQIEATQPNSDPYPTNHVIVQIQDGQVQNPVVTGYGPSSTSSTSVLSARDLTTVTPSSVPPGLPFTSLTTHLLAEQTSSFSVTISDSALTSLTTSEVQTATESAPSSTSGSIVSSLESSGNPTLQPLPSAPVSASTSLSLVNTETVSDGVPSASAAPSAISADNIFQQISRDSPPEQIPVYDSHPLSRTGIQNQTHRLQTNKFYAGLYLGSQNTSSFLFPYSVTWARGNGELQSWGMGISHSERSQIAYAPFKTAANGYRVDAGEWAYYANPLGVYSIILSAAELNSTPSGDRPGLTTENLEWGAITANLFPHGWQTPVIQFPLVQGISFITANYSWGTPLIQSGVGFEEVKYTGADANNNTFKYTALLKDSTTWLVYVTPNRDLSPDYPCESFTLNGSATNLQGHSGYNGLIQVAKLPANSTASYSSPSAQDLYDGAAGAFASNVTISGKVDGSTGSYTLSWTKQGNPSQSLLMFALPHQVASLSSGSSSGVTGLHLMTTVKGLATAVRGESWTLEESDLPVEVGFAPWKPSQGSIDSISTLSNEDKALISEIGLQELETDIAKATNLDSFYYAGKQFAKFATILWTQYQLVGNQSLVLTQLDPLKQALAKWINGENQHPLVQETAWGGVISKAAYTDSNALADFGNGYYNDHHFHFGYFVYAAAVIAYLDPSWLDEGSNKAWVNTLVRDYANPIVDDPLAPFSRAFDWYHGHSWAAGLFESADGKNQESSSEDTMSTYAIKMWGFVTNDTAMEARGNLMLAVQKRALNLYYLYDNTTTSDTSVAGVPVQPPQFAGNKAAGILFENKIDHTTYFGAQPEYIEGIHMIPTMPFSGYIRSPTYIQQEWDAYFGNYTSNTTTPSTTPYIEGLDSGWRGILVADYCIANATYGYEFFRREGFNQGWLDGGASRTWYLAWCAALRAYS</sequence>
<dbReference type="EMBL" id="JAXOVC010000004">
    <property type="protein sequence ID" value="KAK4502390.1"/>
    <property type="molecule type" value="Genomic_DNA"/>
</dbReference>
<feature type="chain" id="PRO_5045673489" description="glucan endo-1,3-beta-D-glucosidase" evidence="10">
    <location>
        <begin position="28"/>
        <end position="998"/>
    </location>
</feature>
<dbReference type="PANTHER" id="PTHR31983:SF0">
    <property type="entry name" value="GLUCAN ENDO-1,3-BETA-D-GLUCOSIDASE 2"/>
    <property type="match status" value="1"/>
</dbReference>
<dbReference type="Gene3D" id="2.70.98.30">
    <property type="entry name" value="Golgi alpha-mannosidase II, domain 4"/>
    <property type="match status" value="1"/>
</dbReference>
<evidence type="ECO:0000313" key="14">
    <source>
        <dbReference type="Proteomes" id="UP001305779"/>
    </source>
</evidence>
<evidence type="ECO:0000256" key="3">
    <source>
        <dbReference type="ARBA" id="ARBA00012780"/>
    </source>
</evidence>
<dbReference type="PANTHER" id="PTHR31983">
    <property type="entry name" value="ENDO-1,3(4)-BETA-GLUCANASE 1"/>
    <property type="match status" value="1"/>
</dbReference>
<evidence type="ECO:0000256" key="2">
    <source>
        <dbReference type="ARBA" id="ARBA00010730"/>
    </source>
</evidence>
<accession>A0ABR0EMB5</accession>
<feature type="signal peptide" evidence="10">
    <location>
        <begin position="1"/>
        <end position="27"/>
    </location>
</feature>
<keyword evidence="10" id="KW-0732">Signal</keyword>
<feature type="domain" description="Glycosyl hydrolase family 81 N-terminal" evidence="11">
    <location>
        <begin position="258"/>
        <end position="606"/>
    </location>
</feature>
<evidence type="ECO:0000313" key="13">
    <source>
        <dbReference type="EMBL" id="KAK4502390.1"/>
    </source>
</evidence>
<evidence type="ECO:0000256" key="9">
    <source>
        <dbReference type="SAM" id="MobiDB-lite"/>
    </source>
</evidence>
<evidence type="ECO:0000259" key="11">
    <source>
        <dbReference type="Pfam" id="PF03639"/>
    </source>
</evidence>